<evidence type="ECO:0000256" key="11">
    <source>
        <dbReference type="SAM" id="MobiDB-lite"/>
    </source>
</evidence>
<dbReference type="GO" id="GO:0006511">
    <property type="term" value="P:ubiquitin-dependent protein catabolic process"/>
    <property type="evidence" value="ECO:0007669"/>
    <property type="project" value="InterPro"/>
</dbReference>
<dbReference type="GO" id="GO:0005634">
    <property type="term" value="C:nucleus"/>
    <property type="evidence" value="ECO:0007669"/>
    <property type="project" value="UniProtKB-SubCell"/>
</dbReference>
<evidence type="ECO:0000256" key="4">
    <source>
        <dbReference type="ARBA" id="ARBA00004906"/>
    </source>
</evidence>
<dbReference type="OrthoDB" id="20295at2759"/>
<dbReference type="Gene3D" id="3.30.40.10">
    <property type="entry name" value="Zinc/RING finger domain, C3HC4 (zinc finger)"/>
    <property type="match status" value="1"/>
</dbReference>
<keyword evidence="10" id="KW-0539">Nucleus</keyword>
<comment type="subcellular location">
    <subcellularLocation>
        <location evidence="3">Cytoplasm</location>
    </subcellularLocation>
    <subcellularLocation>
        <location evidence="2">Nucleus</location>
    </subcellularLocation>
</comment>
<dbReference type="GO" id="GO:0005737">
    <property type="term" value="C:cytoplasm"/>
    <property type="evidence" value="ECO:0007669"/>
    <property type="project" value="UniProtKB-SubCell"/>
</dbReference>
<dbReference type="InterPro" id="IPR013083">
    <property type="entry name" value="Znf_RING/FYVE/PHD"/>
</dbReference>
<evidence type="ECO:0000256" key="8">
    <source>
        <dbReference type="ARBA" id="ARBA00022679"/>
    </source>
</evidence>
<comment type="caution">
    <text evidence="13">The sequence shown here is derived from an EMBL/GenBank/DDBJ whole genome shotgun (WGS) entry which is preliminary data.</text>
</comment>
<name>A0A1Q2YDB0_9ASCO</name>
<evidence type="ECO:0000256" key="7">
    <source>
        <dbReference type="ARBA" id="ARBA00022490"/>
    </source>
</evidence>
<dbReference type="InterPro" id="IPR019474">
    <property type="entry name" value="Ub_conjug_fac_E4_core"/>
</dbReference>
<dbReference type="Proteomes" id="UP000186136">
    <property type="component" value="Unassembled WGS sequence"/>
</dbReference>
<dbReference type="SMART" id="SM00504">
    <property type="entry name" value="Ubox"/>
    <property type="match status" value="1"/>
</dbReference>
<evidence type="ECO:0000256" key="6">
    <source>
        <dbReference type="ARBA" id="ARBA00012483"/>
    </source>
</evidence>
<dbReference type="GO" id="GO:0000209">
    <property type="term" value="P:protein polyubiquitination"/>
    <property type="evidence" value="ECO:0007669"/>
    <property type="project" value="TreeGrafter"/>
</dbReference>
<feature type="compositionally biased region" description="Low complexity" evidence="11">
    <location>
        <begin position="54"/>
        <end position="66"/>
    </location>
</feature>
<evidence type="ECO:0000313" key="13">
    <source>
        <dbReference type="EMBL" id="GAV27491.1"/>
    </source>
</evidence>
<feature type="compositionally biased region" description="Gly residues" evidence="11">
    <location>
        <begin position="1100"/>
        <end position="1109"/>
    </location>
</feature>
<dbReference type="CDD" id="cd16657">
    <property type="entry name" value="RING-Ubox_UBE4A"/>
    <property type="match status" value="1"/>
</dbReference>
<evidence type="ECO:0000256" key="3">
    <source>
        <dbReference type="ARBA" id="ARBA00004496"/>
    </source>
</evidence>
<proteinExistence type="inferred from homology"/>
<dbReference type="PANTHER" id="PTHR13931:SF2">
    <property type="entry name" value="UBIQUITIN CONJUGATION FACTOR E4 B"/>
    <property type="match status" value="1"/>
</dbReference>
<sequence length="1121" mass="128248">MAPIGSPNDIRAMRLAKLEASAGKKQKLESTDSKSSGDGSTVNAQASEGDIKKTSTTTLSSNSLPLTNQKKAQIQNQNQYITPNASTPLPSVTAKSQQQSQTQQMSFERWRASELKRTLSVTLSVKEEANSLIYLQSLSNDLHSTDLIDVDGPDTVLTALIFEDGVCKHFKSPLQYLFKCWSNANDYRRLLNKNTQNYEEKLEFYNEVLRLASGYASIIFYEPDTFIDGPDLISIIDELINNINRYLDFWVSILNSIVDNQTQIEFLGSILPRITDQIDKSLDSNSLSTAATSTNTSKYNNILLIIELLTLNKGICGYIHQLDTFNPSASDGVQLELNSFLGKVLRISPLLPKISVNNYIGVVNKNEIETINQSLESTYSFLLTKLFNIVDSLIRISNESRSAVLKFMSDLINKNHLRMSEHADEKKLSSDSLILNITLILIKLSEPILRDGSFSKIDKISIDYLNYSNKLIDIDEETRINSTIQECNDYYQDKLYAEDRSLNFISRCFYLMLTYLQYGLGGLIVSYTKKGKLLKQAKAQLKQIKEMMDKSKLTSNPIAERMIKMRVDPLEKQVALLKNDIYSQEMFFHCRNFQLEIFDVVVGICEFMVRLIDTKHEYHPKLGNFFPFLKIPLHNFDDEIEKLDDIEYLRKLSPIPFKYFPEIYIEGLINYCHFISKFTNNPMIDNDSKLTKFIEFAIIILRCPELISNPHLKARLTEVLFFGSLPIQTNNGETFGFMIPIFNDDEVVQENLLISLLDFYVMVEKTGASSQFYDKFNSRYHISFIIEKLWKFDKFKSDLKLIATKYQKFFIRFVARVLNDTTYLLDESLNHLHTIHSCQKELSNRSRGINTGNHSEESVEDLNKKLQESERMAKSFVQLSNKTILLFNLFTRETPQSFTIVEIVDRLAGMLNYNLVVLVGPGYNELKVQNPEKYQFDPKELLFQLCSIFINLSKREEFVEAVARDLRSFEPENFYKAISILRKSYKIPDESYERELVKFVESAKSIKLADEEEELELGEVPDEFLDPLMYTLMKDPVKLPTSKISIDRSVLKAHLMNDPTDPFNRMPLKLEEASDDTELKARIDAWVQAQRQDQAVSGVAGKGGLGGKKAAGVDADGDVEM</sequence>
<feature type="region of interest" description="Disordered" evidence="11">
    <location>
        <begin position="1097"/>
        <end position="1121"/>
    </location>
</feature>
<dbReference type="InterPro" id="IPR003613">
    <property type="entry name" value="Ubox_domain"/>
</dbReference>
<feature type="compositionally biased region" description="Polar residues" evidence="11">
    <location>
        <begin position="81"/>
        <end position="95"/>
    </location>
</feature>
<dbReference type="InterPro" id="IPR045132">
    <property type="entry name" value="UBE4"/>
</dbReference>
<feature type="domain" description="U-box" evidence="12">
    <location>
        <begin position="1019"/>
        <end position="1093"/>
    </location>
</feature>
<evidence type="ECO:0000256" key="5">
    <source>
        <dbReference type="ARBA" id="ARBA00007434"/>
    </source>
</evidence>
<evidence type="ECO:0000259" key="12">
    <source>
        <dbReference type="PROSITE" id="PS51698"/>
    </source>
</evidence>
<dbReference type="EC" id="2.3.2.27" evidence="6"/>
<dbReference type="FunFam" id="3.30.40.10:FF:000055">
    <property type="entry name" value="Ubiquitin conjugation factor e4 a"/>
    <property type="match status" value="1"/>
</dbReference>
<dbReference type="GO" id="GO:0036503">
    <property type="term" value="P:ERAD pathway"/>
    <property type="evidence" value="ECO:0007669"/>
    <property type="project" value="InterPro"/>
</dbReference>
<gene>
    <name evidence="13" type="ORF">PMKS-000959</name>
</gene>
<evidence type="ECO:0000256" key="10">
    <source>
        <dbReference type="ARBA" id="ARBA00023242"/>
    </source>
</evidence>
<evidence type="ECO:0000256" key="1">
    <source>
        <dbReference type="ARBA" id="ARBA00000900"/>
    </source>
</evidence>
<reference evidence="13 14" key="1">
    <citation type="submission" date="2016-08" db="EMBL/GenBank/DDBJ databases">
        <title>Whole genome shotgun sequence of Pichia membranifaciens KS47-1.</title>
        <authorList>
            <person name="Konishi M."/>
            <person name="Ishida M."/>
            <person name="Arakawa T."/>
            <person name="Kato Y."/>
            <person name="Horiuchi J."/>
        </authorList>
    </citation>
    <scope>NUCLEOTIDE SEQUENCE [LARGE SCALE GENOMIC DNA]</scope>
    <source>
        <strain evidence="13 14">KS47-1</strain>
    </source>
</reference>
<accession>A0A1Q2YDB0</accession>
<dbReference type="Pfam" id="PF10408">
    <property type="entry name" value="Ufd2P_core"/>
    <property type="match status" value="1"/>
</dbReference>
<comment type="pathway">
    <text evidence="4">Protein modification; protein ubiquitination.</text>
</comment>
<dbReference type="PANTHER" id="PTHR13931">
    <property type="entry name" value="UBIQUITINATION FACTOR E4"/>
    <property type="match status" value="1"/>
</dbReference>
<keyword evidence="8" id="KW-0808">Transferase</keyword>
<dbReference type="GO" id="GO:0000151">
    <property type="term" value="C:ubiquitin ligase complex"/>
    <property type="evidence" value="ECO:0007669"/>
    <property type="project" value="InterPro"/>
</dbReference>
<protein>
    <recommendedName>
        <fullName evidence="6">RING-type E3 ubiquitin transferase</fullName>
        <ecNumber evidence="6">2.3.2.27</ecNumber>
    </recommendedName>
</protein>
<feature type="region of interest" description="Disordered" evidence="11">
    <location>
        <begin position="1"/>
        <end position="66"/>
    </location>
</feature>
<evidence type="ECO:0000313" key="14">
    <source>
        <dbReference type="Proteomes" id="UP000186136"/>
    </source>
</evidence>
<keyword evidence="9" id="KW-0833">Ubl conjugation pathway</keyword>
<dbReference type="EMBL" id="BDGI01000036">
    <property type="protein sequence ID" value="GAV27491.1"/>
    <property type="molecule type" value="Genomic_DNA"/>
</dbReference>
<evidence type="ECO:0000256" key="2">
    <source>
        <dbReference type="ARBA" id="ARBA00004123"/>
    </source>
</evidence>
<dbReference type="AlphaFoldDB" id="A0A1Q2YDB0"/>
<comment type="similarity">
    <text evidence="5">Belongs to the ubiquitin conjugation factor E4 family.</text>
</comment>
<feature type="region of interest" description="Disordered" evidence="11">
    <location>
        <begin position="81"/>
        <end position="102"/>
    </location>
</feature>
<keyword evidence="7" id="KW-0963">Cytoplasm</keyword>
<dbReference type="SUPFAM" id="SSF57850">
    <property type="entry name" value="RING/U-box"/>
    <property type="match status" value="1"/>
</dbReference>
<keyword evidence="14" id="KW-1185">Reference proteome</keyword>
<organism evidence="13 14">
    <name type="scientific">Pichia membranifaciens</name>
    <dbReference type="NCBI Taxonomy" id="4926"/>
    <lineage>
        <taxon>Eukaryota</taxon>
        <taxon>Fungi</taxon>
        <taxon>Dikarya</taxon>
        <taxon>Ascomycota</taxon>
        <taxon>Saccharomycotina</taxon>
        <taxon>Pichiomycetes</taxon>
        <taxon>Pichiales</taxon>
        <taxon>Pichiaceae</taxon>
        <taxon>Pichia</taxon>
    </lineage>
</organism>
<dbReference type="UniPathway" id="UPA00143"/>
<evidence type="ECO:0000256" key="9">
    <source>
        <dbReference type="ARBA" id="ARBA00022786"/>
    </source>
</evidence>
<dbReference type="Pfam" id="PF04564">
    <property type="entry name" value="U-box"/>
    <property type="match status" value="1"/>
</dbReference>
<dbReference type="PROSITE" id="PS51698">
    <property type="entry name" value="U_BOX"/>
    <property type="match status" value="1"/>
</dbReference>
<dbReference type="GO" id="GO:0034450">
    <property type="term" value="F:ubiquitin-ubiquitin ligase activity"/>
    <property type="evidence" value="ECO:0007669"/>
    <property type="project" value="InterPro"/>
</dbReference>
<comment type="catalytic activity">
    <reaction evidence="1">
        <text>S-ubiquitinyl-[E2 ubiquitin-conjugating enzyme]-L-cysteine + [acceptor protein]-L-lysine = [E2 ubiquitin-conjugating enzyme]-L-cysteine + N(6)-ubiquitinyl-[acceptor protein]-L-lysine.</text>
        <dbReference type="EC" id="2.3.2.27"/>
    </reaction>
</comment>